<evidence type="ECO:0000313" key="2">
    <source>
        <dbReference type="Proteomes" id="UP000324800"/>
    </source>
</evidence>
<accession>A0A5J4V8M2</accession>
<evidence type="ECO:0000313" key="1">
    <source>
        <dbReference type="EMBL" id="KAA6378856.1"/>
    </source>
</evidence>
<dbReference type="Proteomes" id="UP000324800">
    <property type="component" value="Unassembled WGS sequence"/>
</dbReference>
<comment type="caution">
    <text evidence="1">The sequence shown here is derived from an EMBL/GenBank/DDBJ whole genome shotgun (WGS) entry which is preliminary data.</text>
</comment>
<dbReference type="AlphaFoldDB" id="A0A5J4V8M2"/>
<name>A0A5J4V8M2_9EUKA</name>
<reference evidence="1 2" key="1">
    <citation type="submission" date="2019-03" db="EMBL/GenBank/DDBJ databases">
        <title>Single cell metagenomics reveals metabolic interactions within the superorganism composed of flagellate Streblomastix strix and complex community of Bacteroidetes bacteria on its surface.</title>
        <authorList>
            <person name="Treitli S.C."/>
            <person name="Kolisko M."/>
            <person name="Husnik F."/>
            <person name="Keeling P."/>
            <person name="Hampl V."/>
        </authorList>
    </citation>
    <scope>NUCLEOTIDE SEQUENCE [LARGE SCALE GENOMIC DNA]</scope>
    <source>
        <strain evidence="1">ST1C</strain>
    </source>
</reference>
<protein>
    <submittedName>
        <fullName evidence="1">Uncharacterized protein</fullName>
    </submittedName>
</protein>
<dbReference type="EMBL" id="SNRW01008874">
    <property type="protein sequence ID" value="KAA6378856.1"/>
    <property type="molecule type" value="Genomic_DNA"/>
</dbReference>
<organism evidence="1 2">
    <name type="scientific">Streblomastix strix</name>
    <dbReference type="NCBI Taxonomy" id="222440"/>
    <lineage>
        <taxon>Eukaryota</taxon>
        <taxon>Metamonada</taxon>
        <taxon>Preaxostyla</taxon>
        <taxon>Oxymonadida</taxon>
        <taxon>Streblomastigidae</taxon>
        <taxon>Streblomastix</taxon>
    </lineage>
</organism>
<sequence>MIFAHNYVGVEEQCVLIGLIDNLDGYRLPYVQNHGLSKSKATTVRLVRWGKNKIGAGLLKVGQEFLESSSSFIALCKAFADFRAFALSLNLMI</sequence>
<gene>
    <name evidence="1" type="ORF">EZS28_025616</name>
</gene>
<proteinExistence type="predicted"/>